<sequence>MWKYLKKNDNETHVVAFLNYLSSCLSDIVWNPLDDIISLESITDKRVVWVQHFGSNIDVQRPELTFLGYLYNCCVQWSTSSPLSFTVRPSMPNCFIPKSLV</sequence>
<accession>A0ACB9S6P0</accession>
<dbReference type="EMBL" id="CM042881">
    <property type="protein sequence ID" value="KAI4386709.1"/>
    <property type="molecule type" value="Genomic_DNA"/>
</dbReference>
<comment type="caution">
    <text evidence="1">The sequence shown here is derived from an EMBL/GenBank/DDBJ whole genome shotgun (WGS) entry which is preliminary data.</text>
</comment>
<dbReference type="Proteomes" id="UP001057402">
    <property type="component" value="Chromosome 2"/>
</dbReference>
<evidence type="ECO:0000313" key="2">
    <source>
        <dbReference type="Proteomes" id="UP001057402"/>
    </source>
</evidence>
<organism evidence="1 2">
    <name type="scientific">Melastoma candidum</name>
    <dbReference type="NCBI Taxonomy" id="119954"/>
    <lineage>
        <taxon>Eukaryota</taxon>
        <taxon>Viridiplantae</taxon>
        <taxon>Streptophyta</taxon>
        <taxon>Embryophyta</taxon>
        <taxon>Tracheophyta</taxon>
        <taxon>Spermatophyta</taxon>
        <taxon>Magnoliopsida</taxon>
        <taxon>eudicotyledons</taxon>
        <taxon>Gunneridae</taxon>
        <taxon>Pentapetalae</taxon>
        <taxon>rosids</taxon>
        <taxon>malvids</taxon>
        <taxon>Myrtales</taxon>
        <taxon>Melastomataceae</taxon>
        <taxon>Melastomatoideae</taxon>
        <taxon>Melastomateae</taxon>
        <taxon>Melastoma</taxon>
    </lineage>
</organism>
<keyword evidence="2" id="KW-1185">Reference proteome</keyword>
<name>A0ACB9S6P0_9MYRT</name>
<protein>
    <submittedName>
        <fullName evidence="1">Uncharacterized protein</fullName>
    </submittedName>
</protein>
<proteinExistence type="predicted"/>
<gene>
    <name evidence="1" type="ORF">MLD38_004618</name>
</gene>
<reference evidence="2" key="1">
    <citation type="journal article" date="2023" name="Front. Plant Sci.">
        <title>Chromosomal-level genome assembly of Melastoma candidum provides insights into trichome evolution.</title>
        <authorList>
            <person name="Zhong Y."/>
            <person name="Wu W."/>
            <person name="Sun C."/>
            <person name="Zou P."/>
            <person name="Liu Y."/>
            <person name="Dai S."/>
            <person name="Zhou R."/>
        </authorList>
    </citation>
    <scope>NUCLEOTIDE SEQUENCE [LARGE SCALE GENOMIC DNA]</scope>
</reference>
<evidence type="ECO:0000313" key="1">
    <source>
        <dbReference type="EMBL" id="KAI4386709.1"/>
    </source>
</evidence>